<feature type="region of interest" description="Disordered" evidence="1">
    <location>
        <begin position="1367"/>
        <end position="1393"/>
    </location>
</feature>
<dbReference type="Proteomes" id="UP001152797">
    <property type="component" value="Unassembled WGS sequence"/>
</dbReference>
<keyword evidence="5" id="KW-1185">Reference proteome</keyword>
<dbReference type="InterPro" id="IPR036397">
    <property type="entry name" value="RNaseH_sf"/>
</dbReference>
<keyword evidence="2" id="KW-0812">Transmembrane</keyword>
<accession>A0A9P1GRX7</accession>
<evidence type="ECO:0000256" key="1">
    <source>
        <dbReference type="SAM" id="MobiDB-lite"/>
    </source>
</evidence>
<feature type="transmembrane region" description="Helical" evidence="2">
    <location>
        <begin position="6"/>
        <end position="26"/>
    </location>
</feature>
<feature type="region of interest" description="Disordered" evidence="1">
    <location>
        <begin position="2162"/>
        <end position="2235"/>
    </location>
</feature>
<feature type="transmembrane region" description="Helical" evidence="2">
    <location>
        <begin position="2017"/>
        <end position="2039"/>
    </location>
</feature>
<feature type="region of interest" description="Disordered" evidence="1">
    <location>
        <begin position="545"/>
        <end position="586"/>
    </location>
</feature>
<sequence length="2338" mass="264019">MAAEPERAWCVLALALVVASWLLWLLEDRPHHRQFEMVEVASTYAPHHGALEAEGALMVRTLGSPYYILDKAYDQFGDGGALAAYVDFEDDVCSSNECSWRTACCEDRWIGTPTTWRRSRIGTLTLVERLRTGTLALLEWLRIGTLALMEWLRIGTLAFVHLWQSLHESLKGSMRGLLACAWTFTCTTRSLCMTCWLRWPMTTSSLLVIFFVNLMKKFKVMTESRRRRLRIERQNHLGLRRCPHRRSKRWDGTLERRWHGYLKLKGIIFLTMYAQTAAMDAQQATDLLGRIMELSCAATTAAQTANTMLQNFGGGKGQGGPRFGDGAKVLRPPEVFDTDDPVKYTLWREQFLNWLTFCDNRYMDLIKDVEQLETMTSGVLEDDVKDLGIHAVERNGFAVWHRLKQLYAPRARPRARAIGQAIMQHPSFSQQRSMLENLLQFDSLLDQSEMPDDLTVSTVLRCLDSGTRRHLEMVMDDTMDYSKLKDKLILLDKNTKAWSGDNFLKNLQIMNQPSSSSSTTYQGPAPMEVDQYGHWGNECPLKVNQVNNSVSPGGEAQATTDASSTVGSTSTRRASTTSSATSHSLSSGTKSVRLVKMYHVATPPAETPEIFELRSDLEDGPEEWSVRMVSQSLTTWFRLDEDEEEHDHSWRADPLMDWYHDFQPALDRYQDDNAVEKFHVRMIPAGQLVVSDSGADISLLPYHLSGCGKEKPGGHAILEDAQGERLKTFGRLSAQVECEGLNNDLVVIEDDFIVASVQSPLISLGRLLHRGWSLVPGDSAGAKVNLVSPDGEAAIPLQFKRNSLAVYASIRVVSAKEHHEAAGETPSLKRALRSQGEPKFDMVGEEHEMLAIQTVITPHDEVLERVFRRGWKVTSSENPVIIMPASKNFLDPGISYARSDWPFRSTAFQNDDLTWELAEFCNQYYHSEETEDEIPGCFKPTMVLTMLHKKEESTDVMGTIGQQELVEIGGAQIDAKDFTFPEEPAIPMEMREDVKPEELVQRHPQPGGDGDTPSFTWEFEDKEALAVNGETVTSESSMAMLRSAAEYLGISKSGSKASLWHRINQRAQHLEHEQVFLEANKLHREQWWQKGLLNLMMKIEGRSLASSWTTAFRKLRSQTRFRRFWWLSIGQSKMVTVLPLPSKGNNLRGQAEHLVRFSMSLNYMDKVEFISDAEPTMKSLLASVQLMRQHLGYPTVVTHSRPGDKGRTAQVERVIQTLRKQSSTLVHMASDKCKLKLPGDHALWPWAFIHAAWSLNRFYNHTTTKMSRFELVHGRRYSGKVASFGEMVLLLHRRGPNVKLGPQWVPGIWLTKTDGDDLHVVASPNGILRGKAIRRLNDPWKDTWLFMVKDKPYKQVSSRKANLKHLNFGAPTTPRPVVEKHPTVPGEELEYDVDARDVREYARTHPPSPVSDLDLNDFGVGKREAAPEDFPPNKSARHGDQEEIPGADALVDDTASVEPQQKVPRTSPQSSPTASGSNLYPPHFAGTIQQVLDVGEIDDEVWEDDVAEYIEPNDMVINLGEDDNTPADEGKPPQVTSEELASLDEAAGYEEITRLLEMDVLQEPTNEDLEDGVVLSTRSNSPLLPSLFRHKTKKVILCSHVDDLVLCGEKEELEWLIGELKKRMTVQGGEVLPSADHDEREPIRFLKRRHFFTKAGIARKAKTTPDLSTEIYDSKELDDKGKFKFRSAMGTLLYLSQDRVDLQHAVRHLSQFMAKPTVSAEIGVKHLILYLKGTPDLGVLLPYRVPGKSKLDEVRGGPSSVEHEKELVEAFTDADWAGDKSPPARRRHSVSSALIFVDNRLVTSWSRTQKSIALSSCESEYLSAVGGGAESLYVARLWSFLTRKEVTAKVVSDSSSCRAFAQRQGVGRMKHIDAKYLWLQNKVKAGELEMDGVATVLNVADINTKKLTKVRRSFLMYLIGLVEYDGSSKMYVPAGEDEFNAYMQKKYMGQNMKTVRRVVLNVLANGMEEIPTQVSKPLVKAMTLLALQPVANGARTEEFNYQLMVKNFEYSELFMEFPWFMLGYALIFFLVGMVAGYFFKNAIYKYQLSEVVKWASEQVTFNMRTIEYVDDWDPERHEFRQFRVLRSVDDAESGEEYFREVNGGMVRFVKLDRRRRRRHGFAEIDMLNVYDLSDGEGAEEEPMEVDEEMVPAVAANSAMMAHGQGPQVTGTTTLRSSLPGTSSMFGDGANAADGSTGIAGGSANNELRGARSDSATREYLSLPGSPHSDHEPPTLPLQDVNWDDLDEIMRHLPVTERNRALQMQEVALFDVVVFKEYLKTHLSSLYPNQPDMCWDYPAWWTRNERHGFSVFGTFVEQWFLQQGLAGCNNVENIPWSED</sequence>
<dbReference type="Gene3D" id="3.30.420.10">
    <property type="entry name" value="Ribonuclease H-like superfamily/Ribonuclease H"/>
    <property type="match status" value="1"/>
</dbReference>
<organism evidence="3">
    <name type="scientific">Cladocopium goreaui</name>
    <dbReference type="NCBI Taxonomy" id="2562237"/>
    <lineage>
        <taxon>Eukaryota</taxon>
        <taxon>Sar</taxon>
        <taxon>Alveolata</taxon>
        <taxon>Dinophyceae</taxon>
        <taxon>Suessiales</taxon>
        <taxon>Symbiodiniaceae</taxon>
        <taxon>Cladocopium</taxon>
    </lineage>
</organism>
<proteinExistence type="predicted"/>
<dbReference type="CDD" id="cd09272">
    <property type="entry name" value="RNase_HI_RT_Ty1"/>
    <property type="match status" value="1"/>
</dbReference>
<evidence type="ECO:0000313" key="5">
    <source>
        <dbReference type="Proteomes" id="UP001152797"/>
    </source>
</evidence>
<reference evidence="4 5" key="2">
    <citation type="submission" date="2024-05" db="EMBL/GenBank/DDBJ databases">
        <authorList>
            <person name="Chen Y."/>
            <person name="Shah S."/>
            <person name="Dougan E. K."/>
            <person name="Thang M."/>
            <person name="Chan C."/>
        </authorList>
    </citation>
    <scope>NUCLEOTIDE SEQUENCE [LARGE SCALE GENOMIC DNA]</scope>
</reference>
<feature type="compositionally biased region" description="Polar residues" evidence="1">
    <location>
        <begin position="2166"/>
        <end position="2184"/>
    </location>
</feature>
<name>A0A9P1GRX7_9DINO</name>
<dbReference type="PANTHER" id="PTHR11439">
    <property type="entry name" value="GAG-POL-RELATED RETROTRANSPOSON"/>
    <property type="match status" value="1"/>
</dbReference>
<feature type="compositionally biased region" description="Polar residues" evidence="1">
    <location>
        <begin position="545"/>
        <end position="562"/>
    </location>
</feature>
<evidence type="ECO:0000256" key="2">
    <source>
        <dbReference type="SAM" id="Phobius"/>
    </source>
</evidence>
<dbReference type="OrthoDB" id="413361at2759"/>
<evidence type="ECO:0000313" key="3">
    <source>
        <dbReference type="EMBL" id="CAI4019745.1"/>
    </source>
</evidence>
<feature type="compositionally biased region" description="Polar residues" evidence="1">
    <location>
        <begin position="1457"/>
        <end position="1478"/>
    </location>
</feature>
<dbReference type="EMBL" id="CAMXCT030006769">
    <property type="protein sequence ID" value="CAL4807057.1"/>
    <property type="molecule type" value="Genomic_DNA"/>
</dbReference>
<comment type="caution">
    <text evidence="3">The sequence shown here is derived from an EMBL/GenBank/DDBJ whole genome shotgun (WGS) entry which is preliminary data.</text>
</comment>
<dbReference type="PANTHER" id="PTHR11439:SF467">
    <property type="entry name" value="INTEGRASE CATALYTIC DOMAIN-CONTAINING PROTEIN"/>
    <property type="match status" value="1"/>
</dbReference>
<feature type="compositionally biased region" description="Low complexity" evidence="1">
    <location>
        <begin position="563"/>
        <end position="586"/>
    </location>
</feature>
<reference evidence="3" key="1">
    <citation type="submission" date="2022-10" db="EMBL/GenBank/DDBJ databases">
        <authorList>
            <person name="Chen Y."/>
            <person name="Dougan E. K."/>
            <person name="Chan C."/>
            <person name="Rhodes N."/>
            <person name="Thang M."/>
        </authorList>
    </citation>
    <scope>NUCLEOTIDE SEQUENCE</scope>
</reference>
<protein>
    <submittedName>
        <fullName evidence="4">Retrovirus-related Pol polyprotein from transposon RE1 (Retro element 1) (AtRE1)</fullName>
    </submittedName>
</protein>
<dbReference type="GO" id="GO:0003676">
    <property type="term" value="F:nucleic acid binding"/>
    <property type="evidence" value="ECO:0007669"/>
    <property type="project" value="InterPro"/>
</dbReference>
<keyword evidence="2" id="KW-0472">Membrane</keyword>
<evidence type="ECO:0000313" key="4">
    <source>
        <dbReference type="EMBL" id="CAL4807057.1"/>
    </source>
</evidence>
<gene>
    <name evidence="3" type="ORF">C1SCF055_LOCUS44227</name>
</gene>
<dbReference type="EMBL" id="CAMXCT010006769">
    <property type="protein sequence ID" value="CAI4019745.1"/>
    <property type="molecule type" value="Genomic_DNA"/>
</dbReference>
<keyword evidence="2" id="KW-1133">Transmembrane helix</keyword>
<feature type="region of interest" description="Disordered" evidence="1">
    <location>
        <begin position="1422"/>
        <end position="1441"/>
    </location>
</feature>
<feature type="region of interest" description="Disordered" evidence="1">
    <location>
        <begin position="1456"/>
        <end position="1482"/>
    </location>
</feature>
<dbReference type="EMBL" id="CAMXCT020006769">
    <property type="protein sequence ID" value="CAL1173120.1"/>
    <property type="molecule type" value="Genomic_DNA"/>
</dbReference>